<keyword evidence="2" id="KW-0812">Transmembrane</keyword>
<dbReference type="Proteomes" id="UP001165524">
    <property type="component" value="Unassembled WGS sequence"/>
</dbReference>
<dbReference type="InterPro" id="IPR036423">
    <property type="entry name" value="SOD-like_Cu/Zn_dom_sf"/>
</dbReference>
<keyword evidence="5" id="KW-1185">Reference proteome</keyword>
<keyword evidence="4" id="KW-0560">Oxidoreductase</keyword>
<evidence type="ECO:0000256" key="2">
    <source>
        <dbReference type="SAM" id="Phobius"/>
    </source>
</evidence>
<protein>
    <submittedName>
        <fullName evidence="4">Superoxide dismutase [Cu-Zn] SodC</fullName>
        <ecNumber evidence="4">1.15.1.1</ecNumber>
    </submittedName>
</protein>
<reference evidence="4" key="1">
    <citation type="submission" date="2022-04" db="EMBL/GenBank/DDBJ databases">
        <title>Alcanivorax sp. CY1518 draft genome sequence.</title>
        <authorList>
            <person name="Zhao G."/>
            <person name="An M."/>
        </authorList>
    </citation>
    <scope>NUCLEOTIDE SEQUENCE</scope>
    <source>
        <strain evidence="4">CY1518</strain>
    </source>
</reference>
<evidence type="ECO:0000256" key="1">
    <source>
        <dbReference type="ARBA" id="ARBA00010457"/>
    </source>
</evidence>
<evidence type="ECO:0000259" key="3">
    <source>
        <dbReference type="Pfam" id="PF00080"/>
    </source>
</evidence>
<feature type="domain" description="Superoxide dismutase copper/zinc binding" evidence="3">
    <location>
        <begin position="57"/>
        <end position="192"/>
    </location>
</feature>
<evidence type="ECO:0000313" key="5">
    <source>
        <dbReference type="Proteomes" id="UP001165524"/>
    </source>
</evidence>
<dbReference type="SUPFAM" id="SSF49329">
    <property type="entry name" value="Cu,Zn superoxide dismutase-like"/>
    <property type="match status" value="1"/>
</dbReference>
<gene>
    <name evidence="4" type="primary">sodC</name>
    <name evidence="4" type="ORF">MU846_06575</name>
</gene>
<feature type="transmembrane region" description="Helical" evidence="2">
    <location>
        <begin position="16"/>
        <end position="36"/>
    </location>
</feature>
<dbReference type="InterPro" id="IPR018152">
    <property type="entry name" value="SOD_Cu/Zn_BS"/>
</dbReference>
<dbReference type="GO" id="GO:0004784">
    <property type="term" value="F:superoxide dismutase activity"/>
    <property type="evidence" value="ECO:0007669"/>
    <property type="project" value="UniProtKB-EC"/>
</dbReference>
<dbReference type="NCBIfam" id="NF007628">
    <property type="entry name" value="PRK10290.1"/>
    <property type="match status" value="1"/>
</dbReference>
<dbReference type="EC" id="1.15.1.1" evidence="4"/>
<dbReference type="Pfam" id="PF00080">
    <property type="entry name" value="Sod_Cu"/>
    <property type="match status" value="1"/>
</dbReference>
<keyword evidence="2" id="KW-1133">Transmembrane helix</keyword>
<dbReference type="EMBL" id="JALKII010000003">
    <property type="protein sequence ID" value="MCK0537374.1"/>
    <property type="molecule type" value="Genomic_DNA"/>
</dbReference>
<evidence type="ECO:0000313" key="4">
    <source>
        <dbReference type="EMBL" id="MCK0537374.1"/>
    </source>
</evidence>
<dbReference type="RefSeq" id="WP_246950706.1">
    <property type="nucleotide sequence ID" value="NZ_JALKII010000003.1"/>
</dbReference>
<dbReference type="PANTHER" id="PTHR10003">
    <property type="entry name" value="SUPEROXIDE DISMUTASE CU-ZN -RELATED"/>
    <property type="match status" value="1"/>
</dbReference>
<keyword evidence="2" id="KW-0472">Membrane</keyword>
<dbReference type="InterPro" id="IPR001424">
    <property type="entry name" value="SOD_Cu_Zn_dom"/>
</dbReference>
<dbReference type="PROSITE" id="PS00087">
    <property type="entry name" value="SOD_CU_ZN_1"/>
    <property type="match status" value="1"/>
</dbReference>
<organism evidence="4 5">
    <name type="scientific">Alcanivorax quisquiliarum</name>
    <dbReference type="NCBI Taxonomy" id="2933565"/>
    <lineage>
        <taxon>Bacteria</taxon>
        <taxon>Pseudomonadati</taxon>
        <taxon>Pseudomonadota</taxon>
        <taxon>Gammaproteobacteria</taxon>
        <taxon>Oceanospirillales</taxon>
        <taxon>Alcanivoracaceae</taxon>
        <taxon>Alcanivorax</taxon>
    </lineage>
</organism>
<accession>A0ABT0E6T8</accession>
<dbReference type="Gene3D" id="2.60.40.200">
    <property type="entry name" value="Superoxide dismutase, copper/zinc binding domain"/>
    <property type="match status" value="1"/>
</dbReference>
<name>A0ABT0E6T8_9GAMM</name>
<sequence>MFCRYEIGAGVVHTRLGILFAVIALPLWAIALGGAARTEISVMMHEVSDSGVGREVGRVMITESEQGLVFTPMLAGLEKMGGEHGFHVHERGDCGPRGKDGKEGAAMAAGGHYDPDNTGEHDGPLGQGHKGDLPVLHVDERGRAQRPVLAPRLKTLAEVRGRALVVHAGGDNHADEPEPLGGGGARLLCGIVR</sequence>
<comment type="caution">
    <text evidence="4">The sequence shown here is derived from an EMBL/GenBank/DDBJ whole genome shotgun (WGS) entry which is preliminary data.</text>
</comment>
<dbReference type="InterPro" id="IPR024134">
    <property type="entry name" value="SOD_Cu/Zn_/chaperone"/>
</dbReference>
<proteinExistence type="inferred from homology"/>
<comment type="similarity">
    <text evidence="1">Belongs to the Cu-Zn superoxide dismutase family.</text>
</comment>